<evidence type="ECO:0000256" key="3">
    <source>
        <dbReference type="ARBA" id="ARBA00023277"/>
    </source>
</evidence>
<dbReference type="InterPro" id="IPR008000">
    <property type="entry name" value="Rham/fucose_mutarotase"/>
</dbReference>
<dbReference type="PANTHER" id="PTHR34389">
    <property type="entry name" value="L-RHAMNOSE MUTAROTASE"/>
    <property type="match status" value="1"/>
</dbReference>
<evidence type="ECO:0000256" key="2">
    <source>
        <dbReference type="ARBA" id="ARBA00023235"/>
    </source>
</evidence>
<evidence type="ECO:0000256" key="4">
    <source>
        <dbReference type="ARBA" id="ARBA00023308"/>
    </source>
</evidence>
<evidence type="ECO:0000256" key="1">
    <source>
        <dbReference type="ARBA" id="ARBA00022490"/>
    </source>
</evidence>
<gene>
    <name evidence="6" type="primary">rhaM</name>
    <name evidence="6" type="ORF">H6H04_09155</name>
</gene>
<organism evidence="6 7">
    <name type="scientific">Winogradskyella echinorum</name>
    <dbReference type="NCBI Taxonomy" id="538189"/>
    <lineage>
        <taxon>Bacteria</taxon>
        <taxon>Pseudomonadati</taxon>
        <taxon>Bacteroidota</taxon>
        <taxon>Flavobacteriia</taxon>
        <taxon>Flavobacteriales</taxon>
        <taxon>Flavobacteriaceae</taxon>
        <taxon>Winogradskyella</taxon>
    </lineage>
</organism>
<dbReference type="NCBIfam" id="TIGR02625">
    <property type="entry name" value="YiiL_rotase"/>
    <property type="match status" value="1"/>
</dbReference>
<proteinExistence type="inferred from homology"/>
<dbReference type="InterPro" id="IPR011008">
    <property type="entry name" value="Dimeric_a/b-barrel"/>
</dbReference>
<keyword evidence="3" id="KW-0119">Carbohydrate metabolism</keyword>
<keyword evidence="4" id="KW-0684">Rhamnose metabolism</keyword>
<dbReference type="GO" id="GO:0062192">
    <property type="term" value="F:L-rhamnose mutarotase activity"/>
    <property type="evidence" value="ECO:0007669"/>
    <property type="project" value="UniProtKB-EC"/>
</dbReference>
<sequence>MDNYIRHAFKMKLKSGFEKEYKKRHDEIWPELSTLLSETGISDYSIFLDEETLILFAVQKLHKDFNKEVLPNHPLVKKWWSYMADIMETNSDNSPKEKPLVEVFHLD</sequence>
<keyword evidence="2 6" id="KW-0413">Isomerase</keyword>
<keyword evidence="7" id="KW-1185">Reference proteome</keyword>
<dbReference type="SUPFAM" id="SSF54909">
    <property type="entry name" value="Dimeric alpha+beta barrel"/>
    <property type="match status" value="1"/>
</dbReference>
<evidence type="ECO:0000256" key="5">
    <source>
        <dbReference type="NCBIfam" id="TIGR02625"/>
    </source>
</evidence>
<dbReference type="RefSeq" id="WP_186845659.1">
    <property type="nucleotide sequence ID" value="NZ_JACOME010000002.1"/>
</dbReference>
<name>A0ABR6Y1D6_9FLAO</name>
<dbReference type="EMBL" id="JACOME010000002">
    <property type="protein sequence ID" value="MBC3846547.1"/>
    <property type="molecule type" value="Genomic_DNA"/>
</dbReference>
<dbReference type="HAMAP" id="MF_01663">
    <property type="entry name" value="L_rham_rotase"/>
    <property type="match status" value="1"/>
</dbReference>
<dbReference type="PANTHER" id="PTHR34389:SF2">
    <property type="entry name" value="L-RHAMNOSE MUTAROTASE"/>
    <property type="match status" value="1"/>
</dbReference>
<evidence type="ECO:0000313" key="7">
    <source>
        <dbReference type="Proteomes" id="UP000607435"/>
    </source>
</evidence>
<keyword evidence="1" id="KW-0963">Cytoplasm</keyword>
<comment type="caution">
    <text evidence="6">The sequence shown here is derived from an EMBL/GenBank/DDBJ whole genome shotgun (WGS) entry which is preliminary data.</text>
</comment>
<reference evidence="6 7" key="1">
    <citation type="submission" date="2020-08" db="EMBL/GenBank/DDBJ databases">
        <title>Winogradskyella ouciana sp. nov., isolated from the hadal seawater of the Mariana Trench.</title>
        <authorList>
            <person name="He X."/>
        </authorList>
    </citation>
    <scope>NUCLEOTIDE SEQUENCE [LARGE SCALE GENOMIC DNA]</scope>
    <source>
        <strain evidence="6 7">KCTC 22026</strain>
    </source>
</reference>
<dbReference type="Proteomes" id="UP000607435">
    <property type="component" value="Unassembled WGS sequence"/>
</dbReference>
<dbReference type="EC" id="5.1.3.32" evidence="5"/>
<dbReference type="Pfam" id="PF05336">
    <property type="entry name" value="rhaM"/>
    <property type="match status" value="1"/>
</dbReference>
<accession>A0ABR6Y1D6</accession>
<protein>
    <recommendedName>
        <fullName evidence="5">L-rhamnose mutarotase</fullName>
        <ecNumber evidence="5">5.1.3.32</ecNumber>
    </recommendedName>
</protein>
<dbReference type="Gene3D" id="3.30.70.100">
    <property type="match status" value="1"/>
</dbReference>
<evidence type="ECO:0000313" key="6">
    <source>
        <dbReference type="EMBL" id="MBC3846547.1"/>
    </source>
</evidence>
<dbReference type="InterPro" id="IPR013448">
    <property type="entry name" value="L-rhamnose_mutarotase"/>
</dbReference>